<dbReference type="InterPro" id="IPR044230">
    <property type="entry name" value="GTF3C4"/>
</dbReference>
<accession>A0A9P4U4Q8</accession>
<name>A0A9P4U4Q8_9PEZI</name>
<dbReference type="EMBL" id="MU007011">
    <property type="protein sequence ID" value="KAF2436207.1"/>
    <property type="molecule type" value="Genomic_DNA"/>
</dbReference>
<dbReference type="OrthoDB" id="6021743at2759"/>
<dbReference type="Proteomes" id="UP000800235">
    <property type="component" value="Unassembled WGS sequence"/>
</dbReference>
<organism evidence="3 4">
    <name type="scientific">Tothia fuscella</name>
    <dbReference type="NCBI Taxonomy" id="1048955"/>
    <lineage>
        <taxon>Eukaryota</taxon>
        <taxon>Fungi</taxon>
        <taxon>Dikarya</taxon>
        <taxon>Ascomycota</taxon>
        <taxon>Pezizomycotina</taxon>
        <taxon>Dothideomycetes</taxon>
        <taxon>Pleosporomycetidae</taxon>
        <taxon>Venturiales</taxon>
        <taxon>Cylindrosympodiaceae</taxon>
        <taxon>Tothia</taxon>
    </lineage>
</organism>
<dbReference type="InterPro" id="IPR024764">
    <property type="entry name" value="TFIIIC_Znf"/>
</dbReference>
<sequence length="758" mass="84049">MEDTVLGVEPSELNCVTWSETGDIAVAAGEHVEILIAKTRRSDDPNKLWEFVHLRTNEFSEEEIATTEPTAFAVFSVGEELSNGEATALDWSPLGLTKHRRCGLAVLTQNRALSLWVPGVDPRSQYGWARERIVNLDIARYHEKLSEGEESRYTPENLTQFQRVRAFTWSPPAFLRASKSEKGSAGQEWRNHFLAVANDYNEIVILWVPSYHKDSTLAGTALESEALAHFSISATEHKVPDLSWTFEDYMENNHAATHVAWSPFARWEPDGSLLSIIAYATPTKVGFRQVNISLTEEGRPHIQIGDFIANSAFPKSGTVGGSLRWLPKISEKGRMQLFTSVGSTVFRYDLAAIGNIDIKRSAFVRKEWDPVSTLIFTESSKAAVELQIPSHISITETSCTTLDLKSFKPSKADKNATWKAKTLQHKDLYDKEKRLGGQVAVKLWGMAATPNGHLIATNFSLHPSKTLEYQITSDAWSTLTVNVASAELDLPSIVRKSFDGNFNPELLALIIKVTLSTQTLQERQTITRKILEAVDAISLEPKATHTLPQDPTTRLKKIFQTPGMRKQRLQRLIQVVGTTEEDEDGRPIHCPINADGPPTEQLLSVAMLNISSSFTTSSDKSRDLVKSYLMASLLQLNQPKDGTGTDEKCEICDAGIPFENLTIAKCLEGHEFVRCALTFLAVQAPGISKFCGLCERQYLTETILEPEGPQAEIEEEDVDMIVVGGSSNSHGKKEPPDFGRVLFASCEDCIYCGGKFVG</sequence>
<proteinExistence type="predicted"/>
<dbReference type="GO" id="GO:0000127">
    <property type="term" value="C:transcription factor TFIIIC complex"/>
    <property type="evidence" value="ECO:0007669"/>
    <property type="project" value="InterPro"/>
</dbReference>
<dbReference type="AlphaFoldDB" id="A0A9P4U4Q8"/>
<dbReference type="Pfam" id="PF12657">
    <property type="entry name" value="TFIIIC_delta"/>
    <property type="match status" value="1"/>
</dbReference>
<feature type="domain" description="Transcription factor IIIC 90kDa subunit N-terminal" evidence="1">
    <location>
        <begin position="18"/>
        <end position="478"/>
    </location>
</feature>
<evidence type="ECO:0000313" key="4">
    <source>
        <dbReference type="Proteomes" id="UP000800235"/>
    </source>
</evidence>
<protein>
    <recommendedName>
        <fullName evidence="5">Transcription factor IIIC 90kDa subunit N-terminal domain-containing protein</fullName>
    </recommendedName>
</protein>
<keyword evidence="4" id="KW-1185">Reference proteome</keyword>
<feature type="domain" description="Transcription factor IIIC putative zinc-finger" evidence="2">
    <location>
        <begin position="642"/>
        <end position="756"/>
    </location>
</feature>
<evidence type="ECO:0000313" key="3">
    <source>
        <dbReference type="EMBL" id="KAF2436207.1"/>
    </source>
</evidence>
<dbReference type="GO" id="GO:0006384">
    <property type="term" value="P:transcription initiation at RNA polymerase III promoter"/>
    <property type="evidence" value="ECO:0007669"/>
    <property type="project" value="InterPro"/>
</dbReference>
<dbReference type="GO" id="GO:0004402">
    <property type="term" value="F:histone acetyltransferase activity"/>
    <property type="evidence" value="ECO:0007669"/>
    <property type="project" value="InterPro"/>
</dbReference>
<evidence type="ECO:0000259" key="1">
    <source>
        <dbReference type="Pfam" id="PF12657"/>
    </source>
</evidence>
<dbReference type="Pfam" id="PF12660">
    <property type="entry name" value="zf-TFIIIC"/>
    <property type="match status" value="1"/>
</dbReference>
<comment type="caution">
    <text evidence="3">The sequence shown here is derived from an EMBL/GenBank/DDBJ whole genome shotgun (WGS) entry which is preliminary data.</text>
</comment>
<gene>
    <name evidence="3" type="ORF">EJ08DRAFT_230945</name>
</gene>
<evidence type="ECO:0000259" key="2">
    <source>
        <dbReference type="Pfam" id="PF12660"/>
    </source>
</evidence>
<reference evidence="3" key="1">
    <citation type="journal article" date="2020" name="Stud. Mycol.">
        <title>101 Dothideomycetes genomes: a test case for predicting lifestyles and emergence of pathogens.</title>
        <authorList>
            <person name="Haridas S."/>
            <person name="Albert R."/>
            <person name="Binder M."/>
            <person name="Bloem J."/>
            <person name="Labutti K."/>
            <person name="Salamov A."/>
            <person name="Andreopoulos B."/>
            <person name="Baker S."/>
            <person name="Barry K."/>
            <person name="Bills G."/>
            <person name="Bluhm B."/>
            <person name="Cannon C."/>
            <person name="Castanera R."/>
            <person name="Culley D."/>
            <person name="Daum C."/>
            <person name="Ezra D."/>
            <person name="Gonzalez J."/>
            <person name="Henrissat B."/>
            <person name="Kuo A."/>
            <person name="Liang C."/>
            <person name="Lipzen A."/>
            <person name="Lutzoni F."/>
            <person name="Magnuson J."/>
            <person name="Mondo S."/>
            <person name="Nolan M."/>
            <person name="Ohm R."/>
            <person name="Pangilinan J."/>
            <person name="Park H.-J."/>
            <person name="Ramirez L."/>
            <person name="Alfaro M."/>
            <person name="Sun H."/>
            <person name="Tritt A."/>
            <person name="Yoshinaga Y."/>
            <person name="Zwiers L.-H."/>
            <person name="Turgeon B."/>
            <person name="Goodwin S."/>
            <person name="Spatafora J."/>
            <person name="Crous P."/>
            <person name="Grigoriev I."/>
        </authorList>
    </citation>
    <scope>NUCLEOTIDE SEQUENCE</scope>
    <source>
        <strain evidence="3">CBS 130266</strain>
    </source>
</reference>
<evidence type="ECO:0008006" key="5">
    <source>
        <dbReference type="Google" id="ProtNLM"/>
    </source>
</evidence>
<dbReference type="PANTHER" id="PTHR15496">
    <property type="entry name" value="GENERAL TRANSCRIPTION FACTOR 3C POLYPEPTIDE 4 FAMILY"/>
    <property type="match status" value="1"/>
</dbReference>
<dbReference type="InterPro" id="IPR024761">
    <property type="entry name" value="TFIIIC_delta_N"/>
</dbReference>
<dbReference type="PANTHER" id="PTHR15496:SF2">
    <property type="entry name" value="GENERAL TRANSCRIPTION FACTOR 3C POLYPEPTIDE 4"/>
    <property type="match status" value="1"/>
</dbReference>